<dbReference type="EMBL" id="JBBPBM010000077">
    <property type="protein sequence ID" value="KAK8511854.1"/>
    <property type="molecule type" value="Genomic_DNA"/>
</dbReference>
<sequence length="531" mass="59973">MSATRGRGFRPTAPYSPFTGTHSPVDARSEVPHDTNTDTVSETIPETVQTTSHDGSISQTTHTASYVSSTTPLANSSVAPSGAIVDSHGRVQVLLHGPFSNGKYEFLKRSYYRKPIGVAIKRHFHPYSFNWKSVPEETKQIYFDEFKKIFWWEPEKEPHVIKCWNRAAGVSYTEALHHWHNNTKTKPQCMSEEIWQSYINHWNSPEFKKKSEQAKKNRRRGDMEAKPLGSHTRGSISTIEWKERLEHRTGEPVGAFPLYKFTHTSKDDKDNGWFSDNHREFDNKYLQTIAAAQEAASADESSSASVDPNKIFLEISGGVSSKGRVFGVGSAAPIYYNTSQTSGSSQRSIPRNLEQQQEIDVLKEQLKQLTERQDAMMAWIMSQQQSQQQQQQQGYSQMLFEANYNGQTGFYPPVHHPPLYPGFSGMQPPMHPTTSMSLRPQVTYPPRGSTPFAHFVHPPTNEEEAYYPIPPSPQQELLLFPLIPLVLLNSLGTLGFLSSEECDPLNTLAKDKLEKSMVVDNDSDESIESEV</sequence>
<dbReference type="PANTHER" id="PTHR33157:SF12">
    <property type="entry name" value="TRANSPOSASE TNP1_EN_SPM-LIKE DOMAIN-CONTAINING PROTEIN"/>
    <property type="match status" value="1"/>
</dbReference>
<evidence type="ECO:0000313" key="2">
    <source>
        <dbReference type="Proteomes" id="UP001472677"/>
    </source>
</evidence>
<dbReference type="InterPro" id="IPR039266">
    <property type="entry name" value="EN-1/SPM"/>
</dbReference>
<organism evidence="1 2">
    <name type="scientific">Hibiscus sabdariffa</name>
    <name type="common">roselle</name>
    <dbReference type="NCBI Taxonomy" id="183260"/>
    <lineage>
        <taxon>Eukaryota</taxon>
        <taxon>Viridiplantae</taxon>
        <taxon>Streptophyta</taxon>
        <taxon>Embryophyta</taxon>
        <taxon>Tracheophyta</taxon>
        <taxon>Spermatophyta</taxon>
        <taxon>Magnoliopsida</taxon>
        <taxon>eudicotyledons</taxon>
        <taxon>Gunneridae</taxon>
        <taxon>Pentapetalae</taxon>
        <taxon>rosids</taxon>
        <taxon>malvids</taxon>
        <taxon>Malvales</taxon>
        <taxon>Malvaceae</taxon>
        <taxon>Malvoideae</taxon>
        <taxon>Hibiscus</taxon>
    </lineage>
</organism>
<comment type="caution">
    <text evidence="1">The sequence shown here is derived from an EMBL/GenBank/DDBJ whole genome shotgun (WGS) entry which is preliminary data.</text>
</comment>
<dbReference type="Pfam" id="PF03004">
    <property type="entry name" value="Transposase_24"/>
    <property type="match status" value="1"/>
</dbReference>
<proteinExistence type="predicted"/>
<evidence type="ECO:0000313" key="1">
    <source>
        <dbReference type="EMBL" id="KAK8511854.1"/>
    </source>
</evidence>
<gene>
    <name evidence="1" type="ORF">V6N12_000893</name>
</gene>
<keyword evidence="2" id="KW-1185">Reference proteome</keyword>
<accession>A0ABR2BY50</accession>
<dbReference type="Proteomes" id="UP001472677">
    <property type="component" value="Unassembled WGS sequence"/>
</dbReference>
<dbReference type="PANTHER" id="PTHR33157">
    <property type="entry name" value="AUTONOMOUS TRANSPOSABLE ELEMENT EN-1 MOSAIC PROTEIN-RELATED"/>
    <property type="match status" value="1"/>
</dbReference>
<reference evidence="1 2" key="1">
    <citation type="journal article" date="2024" name="G3 (Bethesda)">
        <title>Genome assembly of Hibiscus sabdariffa L. provides insights into metabolisms of medicinal natural products.</title>
        <authorList>
            <person name="Kim T."/>
        </authorList>
    </citation>
    <scope>NUCLEOTIDE SEQUENCE [LARGE SCALE GENOMIC DNA]</scope>
    <source>
        <strain evidence="1">TK-2024</strain>
        <tissue evidence="1">Old leaves</tissue>
    </source>
</reference>
<protein>
    <submittedName>
        <fullName evidence="1">Uncharacterized protein</fullName>
    </submittedName>
</protein>
<name>A0ABR2BY50_9ROSI</name>
<dbReference type="InterPro" id="IPR004252">
    <property type="entry name" value="Probable_transposase_24"/>
</dbReference>